<accession>A0AAD6T3E5</accession>
<evidence type="ECO:0000313" key="2">
    <source>
        <dbReference type="EMBL" id="KAJ7038477.1"/>
    </source>
</evidence>
<feature type="region of interest" description="Disordered" evidence="1">
    <location>
        <begin position="323"/>
        <end position="405"/>
    </location>
</feature>
<sequence length="809" mass="87641">MGRPGANARRRAREGKSPAKPGRTSWIHGSKIPFMEGYKDDFLKASELGKVYTGRFYDDVADAYLKKYGYNLEFTEDLPEGVDVADDVDEDEDVNALSPEEATARSAKYDELRTSDIGFAAVMEAPGCRAVKKLRRLISRRFSINNRWTPPAPTRARITDFYSRRCYAERIKPRFEARWAVVSKQDPTLAAVVVRNAVTKEAWEAESVPFKEEMRAALEAEHAAALAAYETVVKGDAPATPEEYQLALNNAGFYLQPFADAAAERFGMNVALLMCGPTPDRGGAIEVHSVHSGLSGGLVQRAWPDFDRAGFEATRRSFREFSEHCFSSEEKQARSLGGMPEMPHEESVPGASGRVNLDGLLPLEGDGNGDRGDDNNGAGGGEDDEDEEEDEEEEEDQAEPLRDVAEVMARNPDLAAEVERMEPGARESFRRRVKWSMPDYELDRESNMARNRRLFREAGIMGSVQSDTSRAAAAGDAAAAGENGGTGKKAPKPKKTPGDSVPVRRSARGHGEGDHEGDASGGAERPRPRAKYKGAEGAGIGVPLIPPQEDPTSIHPLEEVGAVLLLRPEDDPTSFGPLLNVSVDTHVGAIVLARPEEDPSSFGPLLPADVSTAVAPAPAIEGGGGGLVRPENEGMVVDPLEQQGAGAGAVEDGGGGGEDAEMVWGGMGDMDSWSLELRNAAAGLIRLKAFGGTQWVECVERLVGLERAWGFSDKGLLAAPTTGRPKVVKEWMRYARKWDAKVDLLTKEVGPRTVVGSFSATWWAWWSSVQPAGRERLAGALTRPELDGSEWEVLRKTSGRNGLLLFVEV</sequence>
<comment type="caution">
    <text evidence="2">The sequence shown here is derived from an EMBL/GenBank/DDBJ whole genome shotgun (WGS) entry which is preliminary data.</text>
</comment>
<feature type="region of interest" description="Disordered" evidence="1">
    <location>
        <begin position="1"/>
        <end position="25"/>
    </location>
</feature>
<feature type="compositionally biased region" description="Basic and acidic residues" evidence="1">
    <location>
        <begin position="509"/>
        <end position="518"/>
    </location>
</feature>
<feature type="region of interest" description="Disordered" evidence="1">
    <location>
        <begin position="464"/>
        <end position="551"/>
    </location>
</feature>
<feature type="compositionally biased region" description="Acidic residues" evidence="1">
    <location>
        <begin position="381"/>
        <end position="398"/>
    </location>
</feature>
<dbReference type="AlphaFoldDB" id="A0AAD6T3E5"/>
<feature type="compositionally biased region" description="Basic and acidic residues" evidence="1">
    <location>
        <begin position="323"/>
        <end position="333"/>
    </location>
</feature>
<feature type="compositionally biased region" description="Basic and acidic residues" evidence="1">
    <location>
        <begin position="417"/>
        <end position="430"/>
    </location>
</feature>
<organism evidence="2 3">
    <name type="scientific">Mycena alexandri</name>
    <dbReference type="NCBI Taxonomy" id="1745969"/>
    <lineage>
        <taxon>Eukaryota</taxon>
        <taxon>Fungi</taxon>
        <taxon>Dikarya</taxon>
        <taxon>Basidiomycota</taxon>
        <taxon>Agaricomycotina</taxon>
        <taxon>Agaricomycetes</taxon>
        <taxon>Agaricomycetidae</taxon>
        <taxon>Agaricales</taxon>
        <taxon>Marasmiineae</taxon>
        <taxon>Mycenaceae</taxon>
        <taxon>Mycena</taxon>
    </lineage>
</organism>
<evidence type="ECO:0000313" key="3">
    <source>
        <dbReference type="Proteomes" id="UP001218188"/>
    </source>
</evidence>
<reference evidence="2" key="1">
    <citation type="submission" date="2023-03" db="EMBL/GenBank/DDBJ databases">
        <title>Massive genome expansion in bonnet fungi (Mycena s.s.) driven by repeated elements and novel gene families across ecological guilds.</title>
        <authorList>
            <consortium name="Lawrence Berkeley National Laboratory"/>
            <person name="Harder C.B."/>
            <person name="Miyauchi S."/>
            <person name="Viragh M."/>
            <person name="Kuo A."/>
            <person name="Thoen E."/>
            <person name="Andreopoulos B."/>
            <person name="Lu D."/>
            <person name="Skrede I."/>
            <person name="Drula E."/>
            <person name="Henrissat B."/>
            <person name="Morin E."/>
            <person name="Kohler A."/>
            <person name="Barry K."/>
            <person name="LaButti K."/>
            <person name="Morin E."/>
            <person name="Salamov A."/>
            <person name="Lipzen A."/>
            <person name="Mereny Z."/>
            <person name="Hegedus B."/>
            <person name="Baldrian P."/>
            <person name="Stursova M."/>
            <person name="Weitz H."/>
            <person name="Taylor A."/>
            <person name="Grigoriev I.V."/>
            <person name="Nagy L.G."/>
            <person name="Martin F."/>
            <person name="Kauserud H."/>
        </authorList>
    </citation>
    <scope>NUCLEOTIDE SEQUENCE</scope>
    <source>
        <strain evidence="2">CBHHK200</strain>
    </source>
</reference>
<feature type="region of interest" description="Disordered" evidence="1">
    <location>
        <begin position="417"/>
        <end position="448"/>
    </location>
</feature>
<gene>
    <name evidence="2" type="ORF">C8F04DRAFT_1256082</name>
</gene>
<proteinExistence type="predicted"/>
<feature type="compositionally biased region" description="Low complexity" evidence="1">
    <location>
        <begin position="471"/>
        <end position="481"/>
    </location>
</feature>
<dbReference type="EMBL" id="JARJCM010000032">
    <property type="protein sequence ID" value="KAJ7038477.1"/>
    <property type="molecule type" value="Genomic_DNA"/>
</dbReference>
<dbReference type="Proteomes" id="UP001218188">
    <property type="component" value="Unassembled WGS sequence"/>
</dbReference>
<protein>
    <submittedName>
        <fullName evidence="2">Uncharacterized protein</fullName>
    </submittedName>
</protein>
<name>A0AAD6T3E5_9AGAR</name>
<keyword evidence="3" id="KW-1185">Reference proteome</keyword>
<evidence type="ECO:0000256" key="1">
    <source>
        <dbReference type="SAM" id="MobiDB-lite"/>
    </source>
</evidence>